<comment type="caution">
    <text evidence="1">The sequence shown here is derived from an EMBL/GenBank/DDBJ whole genome shotgun (WGS) entry which is preliminary data.</text>
</comment>
<evidence type="ECO:0000313" key="2">
    <source>
        <dbReference type="Proteomes" id="UP000284375"/>
    </source>
</evidence>
<dbReference type="EMBL" id="LJZO01000003">
    <property type="protein sequence ID" value="ROW03329.1"/>
    <property type="molecule type" value="Genomic_DNA"/>
</dbReference>
<protein>
    <submittedName>
        <fullName evidence="1">Uncharacterized protein</fullName>
    </submittedName>
</protein>
<name>A0A423WJE1_CYTCH</name>
<gene>
    <name evidence="1" type="ORF">VSDG_01584</name>
</gene>
<proteinExistence type="predicted"/>
<sequence length="398" mass="43425">MGAPQEYDTHDFPVSREVGAQQGSPLDYVHNPGKENWRVNSQAACPRAADFDIFRNLISMEDQVVLFSKLRMLYHNGTSNMVPALAVPMPDLEALSRRCLSWITNEGNHATHDTSIIALLTSQPFAVALRGHIDPALVSTLQDFLFSTTLAYTSWRDHHPPPQRLSVRDLHRISHLTGSALLHKLDRFLNQGSLASVPRSTLQALFLVVFGTTLGVAYSTSVGSGPPVIRTDLLTRVLRESPTLWMAMKERLCHLLADDLLALASTLRLQFDPRAARDSIVDGCLMGRWHRTGQWVWASAARTGPACPPRQRAPEGCWPPAAAEGAGVVDGPAGLFVPAPQAARMPCPEVLGPMFPAMDGADAGKRRTMIVVGPSCDGQQMYARMRAHTGSDGPSLFV</sequence>
<evidence type="ECO:0000313" key="1">
    <source>
        <dbReference type="EMBL" id="ROW03329.1"/>
    </source>
</evidence>
<reference evidence="1 2" key="1">
    <citation type="submission" date="2015-09" db="EMBL/GenBank/DDBJ databases">
        <title>Host preference determinants of Valsa canker pathogens revealed by comparative genomics.</title>
        <authorList>
            <person name="Yin Z."/>
            <person name="Huang L."/>
        </authorList>
    </citation>
    <scope>NUCLEOTIDE SEQUENCE [LARGE SCALE GENOMIC DNA]</scope>
    <source>
        <strain evidence="1 2">YSFL</strain>
    </source>
</reference>
<dbReference type="Proteomes" id="UP000284375">
    <property type="component" value="Unassembled WGS sequence"/>
</dbReference>
<accession>A0A423WJE1</accession>
<dbReference type="OrthoDB" id="5426982at2759"/>
<dbReference type="AlphaFoldDB" id="A0A423WJE1"/>
<keyword evidence="2" id="KW-1185">Reference proteome</keyword>
<organism evidence="1 2">
    <name type="scientific">Cytospora chrysosperma</name>
    <name type="common">Cytospora canker fungus</name>
    <name type="synonym">Sphaeria chrysosperma</name>
    <dbReference type="NCBI Taxonomy" id="252740"/>
    <lineage>
        <taxon>Eukaryota</taxon>
        <taxon>Fungi</taxon>
        <taxon>Dikarya</taxon>
        <taxon>Ascomycota</taxon>
        <taxon>Pezizomycotina</taxon>
        <taxon>Sordariomycetes</taxon>
        <taxon>Sordariomycetidae</taxon>
        <taxon>Diaporthales</taxon>
        <taxon>Cytosporaceae</taxon>
        <taxon>Cytospora</taxon>
    </lineage>
</organism>